<name>A0A0J8BAH5_BETVV</name>
<proteinExistence type="predicted"/>
<evidence type="ECO:0000313" key="2">
    <source>
        <dbReference type="Proteomes" id="UP000035740"/>
    </source>
</evidence>
<keyword evidence="2" id="KW-1185">Reference proteome</keyword>
<dbReference type="EMBL" id="KQ090349">
    <property type="protein sequence ID" value="KMS96932.1"/>
    <property type="molecule type" value="Genomic_DNA"/>
</dbReference>
<reference evidence="1 2" key="1">
    <citation type="journal article" date="2014" name="Nature">
        <title>The genome of the recently domesticated crop plant sugar beet (Beta vulgaris).</title>
        <authorList>
            <person name="Dohm J.C."/>
            <person name="Minoche A.E."/>
            <person name="Holtgrawe D."/>
            <person name="Capella-Gutierrez S."/>
            <person name="Zakrzewski F."/>
            <person name="Tafer H."/>
            <person name="Rupp O."/>
            <person name="Sorensen T.R."/>
            <person name="Stracke R."/>
            <person name="Reinhardt R."/>
            <person name="Goesmann A."/>
            <person name="Kraft T."/>
            <person name="Schulz B."/>
            <person name="Stadler P.F."/>
            <person name="Schmidt T."/>
            <person name="Gabaldon T."/>
            <person name="Lehrach H."/>
            <person name="Weisshaar B."/>
            <person name="Himmelbauer H."/>
        </authorList>
    </citation>
    <scope>NUCLEOTIDE SEQUENCE [LARGE SCALE GENOMIC DNA]</scope>
    <source>
        <tissue evidence="1">Taproot</tissue>
    </source>
</reference>
<accession>A0A0J8BAH5</accession>
<dbReference type="Gramene" id="KMS96932">
    <property type="protein sequence ID" value="KMS96932"/>
    <property type="gene ID" value="BVRB_7g180140"/>
</dbReference>
<evidence type="ECO:0000313" key="1">
    <source>
        <dbReference type="EMBL" id="KMS96932.1"/>
    </source>
</evidence>
<dbReference type="AlphaFoldDB" id="A0A0J8BAH5"/>
<organism evidence="1 2">
    <name type="scientific">Beta vulgaris subsp. vulgaris</name>
    <name type="common">Beet</name>
    <dbReference type="NCBI Taxonomy" id="3555"/>
    <lineage>
        <taxon>Eukaryota</taxon>
        <taxon>Viridiplantae</taxon>
        <taxon>Streptophyta</taxon>
        <taxon>Embryophyta</taxon>
        <taxon>Tracheophyta</taxon>
        <taxon>Spermatophyta</taxon>
        <taxon>Magnoliopsida</taxon>
        <taxon>eudicotyledons</taxon>
        <taxon>Gunneridae</taxon>
        <taxon>Pentapetalae</taxon>
        <taxon>Caryophyllales</taxon>
        <taxon>Chenopodiaceae</taxon>
        <taxon>Betoideae</taxon>
        <taxon>Beta</taxon>
    </lineage>
</organism>
<sequence>MGSMSLAAGNMAYLLSIVDFEVDFFFFPYVSACIRVMSCVGV</sequence>
<dbReference type="Proteomes" id="UP000035740">
    <property type="component" value="Unassembled WGS sequence"/>
</dbReference>
<protein>
    <submittedName>
        <fullName evidence="1">Uncharacterized protein</fullName>
    </submittedName>
</protein>
<gene>
    <name evidence="1" type="ORF">BVRB_7g180140</name>
</gene>